<evidence type="ECO:0000256" key="1">
    <source>
        <dbReference type="SAM" id="MobiDB-lite"/>
    </source>
</evidence>
<feature type="compositionally biased region" description="Polar residues" evidence="1">
    <location>
        <begin position="111"/>
        <end position="120"/>
    </location>
</feature>
<evidence type="ECO:0000313" key="2">
    <source>
        <dbReference type="EMBL" id="KAG2242428.1"/>
    </source>
</evidence>
<dbReference type="PANTHER" id="PTHR33047:SF8">
    <property type="entry name" value="REGULATOR OF RDNA TRANSCRIPTION PROTEIN 15"/>
    <property type="match status" value="1"/>
</dbReference>
<dbReference type="EMBL" id="JAAMPC010000487">
    <property type="protein sequence ID" value="KAG2242428.1"/>
    <property type="molecule type" value="Genomic_DNA"/>
</dbReference>
<name>A0A8X7P208_BRACI</name>
<sequence>MIGRADIEGSKSSVAMSGRLPQASYPVVTFLTPLASNSRRSRIDDPLSDVRPAKLPPDNVLRRIDRPASLGSKEGLLPASDSRINSELAVGARKNRSQSVPGRPAVALAVSGSSSRQQGCSPWRPDAVMNATRRGGTFGPQFSRAAGNARTPRRAVLFQPGPTSAERFRLAQLGVTRLRFIRVASSLTKMARSSDSVGWLNKAATRPTYLKFENRSRAFVPMPLIIGFTDELRFELGYRGNPEGTSY</sequence>
<accession>A0A8X7P208</accession>
<dbReference type="Proteomes" id="UP000886595">
    <property type="component" value="Unassembled WGS sequence"/>
</dbReference>
<comment type="caution">
    <text evidence="2">The sequence shown here is derived from an EMBL/GenBank/DDBJ whole genome shotgun (WGS) entry which is preliminary data.</text>
</comment>
<gene>
    <name evidence="2" type="ORF">Bca52824_095728</name>
</gene>
<protein>
    <submittedName>
        <fullName evidence="2">Uncharacterized protein</fullName>
    </submittedName>
</protein>
<dbReference type="AlphaFoldDB" id="A0A8X7P208"/>
<keyword evidence="3" id="KW-1185">Reference proteome</keyword>
<dbReference type="PANTHER" id="PTHR33047">
    <property type="entry name" value="PROTEIN TAR1"/>
    <property type="match status" value="1"/>
</dbReference>
<feature type="region of interest" description="Disordered" evidence="1">
    <location>
        <begin position="93"/>
        <end position="151"/>
    </location>
</feature>
<reference evidence="2 3" key="1">
    <citation type="submission" date="2020-02" db="EMBL/GenBank/DDBJ databases">
        <authorList>
            <person name="Ma Q."/>
            <person name="Huang Y."/>
            <person name="Song X."/>
            <person name="Pei D."/>
        </authorList>
    </citation>
    <scope>NUCLEOTIDE SEQUENCE [LARGE SCALE GENOMIC DNA]</scope>
    <source>
        <strain evidence="2">Sxm20200214</strain>
        <tissue evidence="2">Leaf</tissue>
    </source>
</reference>
<evidence type="ECO:0000313" key="3">
    <source>
        <dbReference type="Proteomes" id="UP000886595"/>
    </source>
</evidence>
<organism evidence="2 3">
    <name type="scientific">Brassica carinata</name>
    <name type="common">Ethiopian mustard</name>
    <name type="synonym">Abyssinian cabbage</name>
    <dbReference type="NCBI Taxonomy" id="52824"/>
    <lineage>
        <taxon>Eukaryota</taxon>
        <taxon>Viridiplantae</taxon>
        <taxon>Streptophyta</taxon>
        <taxon>Embryophyta</taxon>
        <taxon>Tracheophyta</taxon>
        <taxon>Spermatophyta</taxon>
        <taxon>Magnoliopsida</taxon>
        <taxon>eudicotyledons</taxon>
        <taxon>Gunneridae</taxon>
        <taxon>Pentapetalae</taxon>
        <taxon>rosids</taxon>
        <taxon>malvids</taxon>
        <taxon>Brassicales</taxon>
        <taxon>Brassicaceae</taxon>
        <taxon>Brassiceae</taxon>
        <taxon>Brassica</taxon>
    </lineage>
</organism>
<proteinExistence type="predicted"/>
<dbReference type="InterPro" id="IPR052997">
    <property type="entry name" value="RRT15-like"/>
</dbReference>